<dbReference type="OMA" id="SCICIAK"/>
<keyword evidence="5" id="KW-0539">Nucleus</keyword>
<accession>A0A068TP84</accession>
<dbReference type="AlphaFoldDB" id="A0A068TP84"/>
<sequence length="742" mass="83037">MVGMHDLCGQIKVTSSVMQRAEAVQETLDAKFPSFVKPMIRSNVKKGFWLSLPRLFCKLHLPDHDTTIVLEDENRKEYITKYLAQRRGLSAGWMGFSIAHKLVEGDVLVFHMVIANKLKVYIIRSSRLAEVDAALCLLQLEGPATGNESGHRGDDCRDPQPTGEKSKSSSQPESENISDKDMLDNNLGLVMGRPESIDEHLQLALEGRRGSFSVLSNRTSCWQPTQTKKEKSCISRHLFEPTVKISPHPKILPLEVLPHQTVDSSLSFCKRKSLIKGNTVEVRKMAISQFSPSKRSQYDPSTKLKQRKASEFKKKPVKKNPCGTQHDKINKGETHNIEKSLISYEKIGDKTGDHSAYGKPKSSVLHRAHEVQAKLPSNFPCCVKHMLRSHVTGGFWLSLPKQFCNIHLPKKDGIVVLVDENGEEYKTKYLVEKNGLSGGWRGFSIAHNLLEGDVLVFQLIKPCVLKVYIVRANGLTELDGAICLLNLDFQDKSIDSANLKEENEDVKNCKTAEPDYSGPLANVLERGIVAVSSGHMPESARRSASDNNELSLEVLDGVRFSESDVQFKDVKGFNGFSILVDGLVIDSEIPLHLRAKYYQLCCSQNSFLHDHLIKGLNCKLAAGIISETVNIADAIRAAKLTTSCEYLQTWDKTLKAFEDMGMAVEFLRARIKALISLPTEQEESMKSRTAERAQLQEEMRNLETKLLNVKEVIGTVDADIKALEVQEENLEEIFKEKATAPW</sequence>
<evidence type="ECO:0000259" key="8">
    <source>
        <dbReference type="PROSITE" id="PS50863"/>
    </source>
</evidence>
<evidence type="ECO:0000256" key="6">
    <source>
        <dbReference type="SAM" id="Coils"/>
    </source>
</evidence>
<dbReference type="InterPro" id="IPR044837">
    <property type="entry name" value="REM16-like"/>
</dbReference>
<dbReference type="Proteomes" id="UP000295252">
    <property type="component" value="Chromosome IV"/>
</dbReference>
<keyword evidence="6" id="KW-0175">Coiled coil</keyword>
<proteinExistence type="predicted"/>
<dbReference type="Gene3D" id="2.40.330.10">
    <property type="entry name" value="DNA-binding pseudobarrel domain"/>
    <property type="match status" value="2"/>
</dbReference>
<keyword evidence="10" id="KW-1185">Reference proteome</keyword>
<dbReference type="GO" id="GO:0003677">
    <property type="term" value="F:DNA binding"/>
    <property type="evidence" value="ECO:0007669"/>
    <property type="project" value="UniProtKB-KW"/>
</dbReference>
<dbReference type="PROSITE" id="PS50863">
    <property type="entry name" value="B3"/>
    <property type="match status" value="2"/>
</dbReference>
<evidence type="ECO:0000313" key="9">
    <source>
        <dbReference type="EMBL" id="CDO97163.1"/>
    </source>
</evidence>
<dbReference type="InParanoid" id="A0A068TP84"/>
<evidence type="ECO:0000313" key="10">
    <source>
        <dbReference type="Proteomes" id="UP000295252"/>
    </source>
</evidence>
<evidence type="ECO:0000256" key="3">
    <source>
        <dbReference type="ARBA" id="ARBA00023125"/>
    </source>
</evidence>
<comment type="subcellular location">
    <subcellularLocation>
        <location evidence="1">Nucleus</location>
    </subcellularLocation>
</comment>
<dbReference type="EMBL" id="HG739085">
    <property type="protein sequence ID" value="CDO97163.1"/>
    <property type="molecule type" value="Genomic_DNA"/>
</dbReference>
<dbReference type="InterPro" id="IPR003340">
    <property type="entry name" value="B3_DNA-bd"/>
</dbReference>
<dbReference type="OrthoDB" id="1909330at2759"/>
<feature type="region of interest" description="Disordered" evidence="7">
    <location>
        <begin position="290"/>
        <end position="330"/>
    </location>
</feature>
<dbReference type="STRING" id="49390.A0A068TP84"/>
<dbReference type="CDD" id="cd10017">
    <property type="entry name" value="B3_DNA"/>
    <property type="match status" value="2"/>
</dbReference>
<evidence type="ECO:0000256" key="5">
    <source>
        <dbReference type="ARBA" id="ARBA00023242"/>
    </source>
</evidence>
<organism evidence="9 10">
    <name type="scientific">Coffea canephora</name>
    <name type="common">Robusta coffee</name>
    <dbReference type="NCBI Taxonomy" id="49390"/>
    <lineage>
        <taxon>Eukaryota</taxon>
        <taxon>Viridiplantae</taxon>
        <taxon>Streptophyta</taxon>
        <taxon>Embryophyta</taxon>
        <taxon>Tracheophyta</taxon>
        <taxon>Spermatophyta</taxon>
        <taxon>Magnoliopsida</taxon>
        <taxon>eudicotyledons</taxon>
        <taxon>Gunneridae</taxon>
        <taxon>Pentapetalae</taxon>
        <taxon>asterids</taxon>
        <taxon>lamiids</taxon>
        <taxon>Gentianales</taxon>
        <taxon>Rubiaceae</taxon>
        <taxon>Ixoroideae</taxon>
        <taxon>Gardenieae complex</taxon>
        <taxon>Bertiereae - Coffeeae clade</taxon>
        <taxon>Coffeeae</taxon>
        <taxon>Coffea</taxon>
    </lineage>
</organism>
<feature type="coiled-coil region" evidence="6">
    <location>
        <begin position="685"/>
        <end position="712"/>
    </location>
</feature>
<keyword evidence="2" id="KW-0805">Transcription regulation</keyword>
<evidence type="ECO:0000256" key="1">
    <source>
        <dbReference type="ARBA" id="ARBA00004123"/>
    </source>
</evidence>
<keyword evidence="3" id="KW-0238">DNA-binding</keyword>
<gene>
    <name evidence="9" type="ORF">GSCOC_T00014418001</name>
</gene>
<keyword evidence="4" id="KW-0804">Transcription</keyword>
<dbReference type="GO" id="GO:0005634">
    <property type="term" value="C:nucleus"/>
    <property type="evidence" value="ECO:0007669"/>
    <property type="project" value="UniProtKB-SubCell"/>
</dbReference>
<feature type="compositionally biased region" description="Polar residues" evidence="7">
    <location>
        <begin position="290"/>
        <end position="300"/>
    </location>
</feature>
<evidence type="ECO:0000256" key="2">
    <source>
        <dbReference type="ARBA" id="ARBA00023015"/>
    </source>
</evidence>
<dbReference type="SMART" id="SM01019">
    <property type="entry name" value="B3"/>
    <property type="match status" value="2"/>
</dbReference>
<feature type="region of interest" description="Disordered" evidence="7">
    <location>
        <begin position="145"/>
        <end position="185"/>
    </location>
</feature>
<evidence type="ECO:0000256" key="4">
    <source>
        <dbReference type="ARBA" id="ARBA00023163"/>
    </source>
</evidence>
<dbReference type="Gramene" id="CDO97163">
    <property type="protein sequence ID" value="CDO97163"/>
    <property type="gene ID" value="GSCOC_T00014418001"/>
</dbReference>
<reference evidence="10" key="1">
    <citation type="journal article" date="2014" name="Science">
        <title>The coffee genome provides insight into the convergent evolution of caffeine biosynthesis.</title>
        <authorList>
            <person name="Denoeud F."/>
            <person name="Carretero-Paulet L."/>
            <person name="Dereeper A."/>
            <person name="Droc G."/>
            <person name="Guyot R."/>
            <person name="Pietrella M."/>
            <person name="Zheng C."/>
            <person name="Alberti A."/>
            <person name="Anthony F."/>
            <person name="Aprea G."/>
            <person name="Aury J.M."/>
            <person name="Bento P."/>
            <person name="Bernard M."/>
            <person name="Bocs S."/>
            <person name="Campa C."/>
            <person name="Cenci A."/>
            <person name="Combes M.C."/>
            <person name="Crouzillat D."/>
            <person name="Da Silva C."/>
            <person name="Daddiego L."/>
            <person name="De Bellis F."/>
            <person name="Dussert S."/>
            <person name="Garsmeur O."/>
            <person name="Gayraud T."/>
            <person name="Guignon V."/>
            <person name="Jahn K."/>
            <person name="Jamilloux V."/>
            <person name="Joet T."/>
            <person name="Labadie K."/>
            <person name="Lan T."/>
            <person name="Leclercq J."/>
            <person name="Lepelley M."/>
            <person name="Leroy T."/>
            <person name="Li L.T."/>
            <person name="Librado P."/>
            <person name="Lopez L."/>
            <person name="Munoz A."/>
            <person name="Noel B."/>
            <person name="Pallavicini A."/>
            <person name="Perrotta G."/>
            <person name="Poncet V."/>
            <person name="Pot D."/>
            <person name="Priyono X."/>
            <person name="Rigoreau M."/>
            <person name="Rouard M."/>
            <person name="Rozas J."/>
            <person name="Tranchant-Dubreuil C."/>
            <person name="VanBuren R."/>
            <person name="Zhang Q."/>
            <person name="Andrade A.C."/>
            <person name="Argout X."/>
            <person name="Bertrand B."/>
            <person name="de Kochko A."/>
            <person name="Graziosi G."/>
            <person name="Henry R.J."/>
            <person name="Jayarama X."/>
            <person name="Ming R."/>
            <person name="Nagai C."/>
            <person name="Rounsley S."/>
            <person name="Sankoff D."/>
            <person name="Giuliano G."/>
            <person name="Albert V.A."/>
            <person name="Wincker P."/>
            <person name="Lashermes P."/>
        </authorList>
    </citation>
    <scope>NUCLEOTIDE SEQUENCE [LARGE SCALE GENOMIC DNA]</scope>
    <source>
        <strain evidence="10">cv. DH200-94</strain>
    </source>
</reference>
<dbReference type="Pfam" id="PF02362">
    <property type="entry name" value="B3"/>
    <property type="match status" value="2"/>
</dbReference>
<feature type="domain" description="TF-B3" evidence="8">
    <location>
        <begin position="382"/>
        <end position="473"/>
    </location>
</feature>
<dbReference type="SUPFAM" id="SSF101936">
    <property type="entry name" value="DNA-binding pseudobarrel domain"/>
    <property type="match status" value="2"/>
</dbReference>
<dbReference type="PANTHER" id="PTHR31391:SF101">
    <property type="entry name" value="B3 DOMAIN-CONTAINING PROTEIN OS01G0234100"/>
    <property type="match status" value="1"/>
</dbReference>
<dbReference type="InterPro" id="IPR015300">
    <property type="entry name" value="DNA-bd_pseudobarrel_sf"/>
</dbReference>
<dbReference type="PhylomeDB" id="A0A068TP84"/>
<name>A0A068TP84_COFCA</name>
<protein>
    <recommendedName>
        <fullName evidence="8">TF-B3 domain-containing protein</fullName>
    </recommendedName>
</protein>
<evidence type="ECO:0000256" key="7">
    <source>
        <dbReference type="SAM" id="MobiDB-lite"/>
    </source>
</evidence>
<feature type="domain" description="TF-B3" evidence="8">
    <location>
        <begin position="35"/>
        <end position="126"/>
    </location>
</feature>
<dbReference type="PANTHER" id="PTHR31391">
    <property type="entry name" value="B3 DOMAIN-CONTAINING PROTEIN OS11G0197600-RELATED"/>
    <property type="match status" value="1"/>
</dbReference>
<feature type="compositionally biased region" description="Basic and acidic residues" evidence="7">
    <location>
        <begin position="149"/>
        <end position="158"/>
    </location>
</feature>